<evidence type="ECO:0000313" key="5">
    <source>
        <dbReference type="EMBL" id="EPX73767.1"/>
    </source>
</evidence>
<evidence type="ECO:0000256" key="1">
    <source>
        <dbReference type="ARBA" id="ARBA00008361"/>
    </source>
</evidence>
<dbReference type="OrthoDB" id="10027013at2759"/>
<organism evidence="5 6">
    <name type="scientific">Schizosaccharomyces octosporus (strain yFS286)</name>
    <name type="common">Fission yeast</name>
    <name type="synonym">Octosporomyces octosporus</name>
    <dbReference type="NCBI Taxonomy" id="483514"/>
    <lineage>
        <taxon>Eukaryota</taxon>
        <taxon>Fungi</taxon>
        <taxon>Dikarya</taxon>
        <taxon>Ascomycota</taxon>
        <taxon>Taphrinomycotina</taxon>
        <taxon>Schizosaccharomycetes</taxon>
        <taxon>Schizosaccharomycetales</taxon>
        <taxon>Schizosaccharomycetaceae</taxon>
        <taxon>Schizosaccharomyces</taxon>
    </lineage>
</organism>
<dbReference type="InterPro" id="IPR051052">
    <property type="entry name" value="Diverse_substrate_MTase"/>
</dbReference>
<dbReference type="AlphaFoldDB" id="S9Q0P6"/>
<dbReference type="InterPro" id="IPR013216">
    <property type="entry name" value="Methyltransf_11"/>
</dbReference>
<dbReference type="OMA" id="WRATFDT"/>
<feature type="domain" description="Methyltransferase type 11" evidence="4">
    <location>
        <begin position="77"/>
        <end position="166"/>
    </location>
</feature>
<dbReference type="eggNOG" id="KOG3010">
    <property type="taxonomic scope" value="Eukaryota"/>
</dbReference>
<dbReference type="GeneID" id="25031959"/>
<dbReference type="Proteomes" id="UP000016088">
    <property type="component" value="Unassembled WGS sequence"/>
</dbReference>
<reference evidence="5 6" key="1">
    <citation type="journal article" date="2011" name="Science">
        <title>Comparative functional genomics of the fission yeasts.</title>
        <authorList>
            <person name="Rhind N."/>
            <person name="Chen Z."/>
            <person name="Yassour M."/>
            <person name="Thompson D.A."/>
            <person name="Haas B.J."/>
            <person name="Habib N."/>
            <person name="Wapinski I."/>
            <person name="Roy S."/>
            <person name="Lin M.F."/>
            <person name="Heiman D.I."/>
            <person name="Young S.K."/>
            <person name="Furuya K."/>
            <person name="Guo Y."/>
            <person name="Pidoux A."/>
            <person name="Chen H.M."/>
            <person name="Robbertse B."/>
            <person name="Goldberg J.M."/>
            <person name="Aoki K."/>
            <person name="Bayne E.H."/>
            <person name="Berlin A.M."/>
            <person name="Desjardins C.A."/>
            <person name="Dobbs E."/>
            <person name="Dukaj L."/>
            <person name="Fan L."/>
            <person name="FitzGerald M.G."/>
            <person name="French C."/>
            <person name="Gujja S."/>
            <person name="Hansen K."/>
            <person name="Keifenheim D."/>
            <person name="Levin J.Z."/>
            <person name="Mosher R.A."/>
            <person name="Mueller C.A."/>
            <person name="Pfiffner J."/>
            <person name="Priest M."/>
            <person name="Russ C."/>
            <person name="Smialowska A."/>
            <person name="Swoboda P."/>
            <person name="Sykes S.M."/>
            <person name="Vaughn M."/>
            <person name="Vengrova S."/>
            <person name="Yoder R."/>
            <person name="Zeng Q."/>
            <person name="Allshire R."/>
            <person name="Baulcombe D."/>
            <person name="Birren B.W."/>
            <person name="Brown W."/>
            <person name="Ekwall K."/>
            <person name="Kellis M."/>
            <person name="Leatherwood J."/>
            <person name="Levin H."/>
            <person name="Margalit H."/>
            <person name="Martienssen R."/>
            <person name="Nieduszynski C.A."/>
            <person name="Spatafora J.W."/>
            <person name="Friedman N."/>
            <person name="Dalgaard J.Z."/>
            <person name="Baumann P."/>
            <person name="Niki H."/>
            <person name="Regev A."/>
            <person name="Nusbaum C."/>
        </authorList>
    </citation>
    <scope>NUCLEOTIDE SEQUENCE [LARGE SCALE GENOMIC DNA]</scope>
    <source>
        <strain evidence="6">yFS286</strain>
    </source>
</reference>
<gene>
    <name evidence="5" type="ORF">SOCG_02985</name>
</gene>
<protein>
    <submittedName>
        <fullName evidence="5">Methyltransferase</fullName>
    </submittedName>
</protein>
<dbReference type="HOGENOM" id="CLU_049344_3_0_1"/>
<dbReference type="SUPFAM" id="SSF53335">
    <property type="entry name" value="S-adenosyl-L-methionine-dependent methyltransferases"/>
    <property type="match status" value="1"/>
</dbReference>
<dbReference type="InterPro" id="IPR029063">
    <property type="entry name" value="SAM-dependent_MTases_sf"/>
</dbReference>
<dbReference type="Pfam" id="PF08241">
    <property type="entry name" value="Methyltransf_11"/>
    <property type="match status" value="1"/>
</dbReference>
<dbReference type="CDD" id="cd02440">
    <property type="entry name" value="AdoMet_MTases"/>
    <property type="match status" value="1"/>
</dbReference>
<evidence type="ECO:0000256" key="3">
    <source>
        <dbReference type="ARBA" id="ARBA00022679"/>
    </source>
</evidence>
<sequence>MYSKLNVRYSFYWKYTQNLKESLLFPSKNQKMLEKRQKVLKYQTDIENYESGKPDFPIGLTDWLVDEFGVNEESTILDLGAGTGKLYPRINAAHPQKVMAVDSSEAMLKVLQKKYPAVESHLGSATQIPLPDESVDLILCGNSFHWFANAKALKEMHRVLKPKGALGLVWNVRDKSVSWVNKINELLDKYRSGSPYFGTWEWAQLFPGHGFQKFRTCVFPFSYCTTPENSIHRMVFSLSYMHALPEQEKAVVRAELDKIAETVPRVQNTDQIKFPYHTMAFSIEKEALEKK</sequence>
<proteinExistence type="inferred from homology"/>
<dbReference type="RefSeq" id="XP_013016929.1">
    <property type="nucleotide sequence ID" value="XM_013161475.1"/>
</dbReference>
<dbReference type="PANTHER" id="PTHR44942:SF4">
    <property type="entry name" value="METHYLTRANSFERASE TYPE 11 DOMAIN-CONTAINING PROTEIN"/>
    <property type="match status" value="1"/>
</dbReference>
<name>S9Q0P6_SCHOY</name>
<dbReference type="EMBL" id="KE503206">
    <property type="protein sequence ID" value="EPX73767.1"/>
    <property type="molecule type" value="Genomic_DNA"/>
</dbReference>
<accession>S9Q0P6</accession>
<keyword evidence="6" id="KW-1185">Reference proteome</keyword>
<keyword evidence="2 5" id="KW-0489">Methyltransferase</keyword>
<dbReference type="VEuPathDB" id="FungiDB:SOCG_02985"/>
<dbReference type="GO" id="GO:0008757">
    <property type="term" value="F:S-adenosylmethionine-dependent methyltransferase activity"/>
    <property type="evidence" value="ECO:0007669"/>
    <property type="project" value="InterPro"/>
</dbReference>
<dbReference type="PANTHER" id="PTHR44942">
    <property type="entry name" value="METHYLTRANSF_11 DOMAIN-CONTAINING PROTEIN"/>
    <property type="match status" value="1"/>
</dbReference>
<dbReference type="Gene3D" id="3.40.50.150">
    <property type="entry name" value="Vaccinia Virus protein VP39"/>
    <property type="match status" value="1"/>
</dbReference>
<evidence type="ECO:0000256" key="2">
    <source>
        <dbReference type="ARBA" id="ARBA00022603"/>
    </source>
</evidence>
<evidence type="ECO:0000259" key="4">
    <source>
        <dbReference type="Pfam" id="PF08241"/>
    </source>
</evidence>
<keyword evidence="3" id="KW-0808">Transferase</keyword>
<comment type="similarity">
    <text evidence="1">Belongs to the methyltransferase superfamily.</text>
</comment>
<evidence type="ECO:0000313" key="6">
    <source>
        <dbReference type="Proteomes" id="UP000016088"/>
    </source>
</evidence>
<dbReference type="GO" id="GO:0032259">
    <property type="term" value="P:methylation"/>
    <property type="evidence" value="ECO:0007669"/>
    <property type="project" value="UniProtKB-KW"/>
</dbReference>